<dbReference type="Pfam" id="PF05617">
    <property type="entry name" value="Prolamin_like"/>
    <property type="match status" value="1"/>
</dbReference>
<evidence type="ECO:0000259" key="10">
    <source>
        <dbReference type="Pfam" id="PF05617"/>
    </source>
</evidence>
<gene>
    <name evidence="11" type="ORF">ACH5RR_012584</name>
</gene>
<dbReference type="GO" id="GO:0080155">
    <property type="term" value="P:regulation of double fertilization forming a zygote and endosperm"/>
    <property type="evidence" value="ECO:0007669"/>
    <property type="project" value="UniProtKB-ARBA"/>
</dbReference>
<comment type="similarity">
    <text evidence="8">Belongs to the plant egg cell-secreted peptide family.</text>
</comment>
<keyword evidence="9" id="KW-0472">Membrane</keyword>
<feature type="domain" description="Prolamin-like" evidence="10">
    <location>
        <begin position="48"/>
        <end position="112"/>
    </location>
</feature>
<evidence type="ECO:0000256" key="7">
    <source>
        <dbReference type="ARBA" id="ARBA00034457"/>
    </source>
</evidence>
<dbReference type="GO" id="GO:2000008">
    <property type="term" value="P:regulation of protein localization to cell surface"/>
    <property type="evidence" value="ECO:0007669"/>
    <property type="project" value="UniProtKB-ARBA"/>
</dbReference>
<evidence type="ECO:0000256" key="5">
    <source>
        <dbReference type="ARBA" id="ARBA00023279"/>
    </source>
</evidence>
<keyword evidence="4" id="KW-0732">Signal</keyword>
<dbReference type="GO" id="GO:0031410">
    <property type="term" value="C:cytoplasmic vesicle"/>
    <property type="evidence" value="ECO:0007669"/>
    <property type="project" value="UniProtKB-SubCell"/>
</dbReference>
<protein>
    <recommendedName>
        <fullName evidence="10">Prolamin-like domain-containing protein</fullName>
    </recommendedName>
</protein>
<keyword evidence="3" id="KW-0964">Secreted</keyword>
<dbReference type="InterPro" id="IPR008502">
    <property type="entry name" value="Prolamin-like"/>
</dbReference>
<dbReference type="PANTHER" id="PTHR35293:SF10">
    <property type="entry name" value="EGG CELL-SECRETED PROTEIN 1.2-RELATED"/>
    <property type="match status" value="1"/>
</dbReference>
<evidence type="ECO:0000256" key="1">
    <source>
        <dbReference type="ARBA" id="ARBA00004541"/>
    </source>
</evidence>
<comment type="subcellular location">
    <subcellularLocation>
        <location evidence="1">Cytoplasmic vesicle</location>
    </subcellularLocation>
    <subcellularLocation>
        <location evidence="2">Secreted</location>
    </subcellularLocation>
</comment>
<reference evidence="11 12" key="1">
    <citation type="submission" date="2024-11" db="EMBL/GenBank/DDBJ databases">
        <title>A near-complete genome assembly of Cinchona calisaya.</title>
        <authorList>
            <person name="Lian D.C."/>
            <person name="Zhao X.W."/>
            <person name="Wei L."/>
        </authorList>
    </citation>
    <scope>NUCLEOTIDE SEQUENCE [LARGE SCALE GENOMIC DNA]</scope>
    <source>
        <tissue evidence="11">Nenye</tissue>
    </source>
</reference>
<evidence type="ECO:0000313" key="12">
    <source>
        <dbReference type="Proteomes" id="UP001630127"/>
    </source>
</evidence>
<dbReference type="Proteomes" id="UP001630127">
    <property type="component" value="Unassembled WGS sequence"/>
</dbReference>
<evidence type="ECO:0000256" key="2">
    <source>
        <dbReference type="ARBA" id="ARBA00004613"/>
    </source>
</evidence>
<sequence>MAPQSVTLFLVTIITCFVVVISFSSATWDQMPRKLSGDPSANNGSVLDCLNALTEIKSCTNEIVVFFANGKTDIGPECCKSITVITHNCWPTILTALGFTADETYVLRGYCDATSSSLSASSGPAQGPSAA</sequence>
<dbReference type="AlphaFoldDB" id="A0ABD3ADZ4"/>
<dbReference type="GO" id="GO:0005576">
    <property type="term" value="C:extracellular region"/>
    <property type="evidence" value="ECO:0007669"/>
    <property type="project" value="UniProtKB-SubCell"/>
</dbReference>
<evidence type="ECO:0000256" key="4">
    <source>
        <dbReference type="ARBA" id="ARBA00022729"/>
    </source>
</evidence>
<keyword evidence="9" id="KW-1133">Transmembrane helix</keyword>
<keyword evidence="5" id="KW-0278">Fertilization</keyword>
<accession>A0ABD3ADZ4</accession>
<dbReference type="PANTHER" id="PTHR35293">
    <property type="entry name" value="EGG CELL-SECRETED PROTEIN 1.5"/>
    <property type="match status" value="1"/>
</dbReference>
<keyword evidence="12" id="KW-1185">Reference proteome</keyword>
<dbReference type="EMBL" id="JBJUIK010000005">
    <property type="protein sequence ID" value="KAL3527928.1"/>
    <property type="molecule type" value="Genomic_DNA"/>
</dbReference>
<keyword evidence="6" id="KW-0968">Cytoplasmic vesicle</keyword>
<dbReference type="InterPro" id="IPR044711">
    <property type="entry name" value="EC11-15"/>
</dbReference>
<feature type="transmembrane region" description="Helical" evidence="9">
    <location>
        <begin position="6"/>
        <end position="26"/>
    </location>
</feature>
<evidence type="ECO:0000256" key="6">
    <source>
        <dbReference type="ARBA" id="ARBA00023329"/>
    </source>
</evidence>
<evidence type="ECO:0000256" key="8">
    <source>
        <dbReference type="ARBA" id="ARBA00034484"/>
    </source>
</evidence>
<evidence type="ECO:0000256" key="9">
    <source>
        <dbReference type="SAM" id="Phobius"/>
    </source>
</evidence>
<keyword evidence="9" id="KW-0812">Transmembrane</keyword>
<evidence type="ECO:0000313" key="11">
    <source>
        <dbReference type="EMBL" id="KAL3527928.1"/>
    </source>
</evidence>
<evidence type="ECO:0000256" key="3">
    <source>
        <dbReference type="ARBA" id="ARBA00022525"/>
    </source>
</evidence>
<name>A0ABD3ADZ4_9GENT</name>
<organism evidence="11 12">
    <name type="scientific">Cinchona calisaya</name>
    <dbReference type="NCBI Taxonomy" id="153742"/>
    <lineage>
        <taxon>Eukaryota</taxon>
        <taxon>Viridiplantae</taxon>
        <taxon>Streptophyta</taxon>
        <taxon>Embryophyta</taxon>
        <taxon>Tracheophyta</taxon>
        <taxon>Spermatophyta</taxon>
        <taxon>Magnoliopsida</taxon>
        <taxon>eudicotyledons</taxon>
        <taxon>Gunneridae</taxon>
        <taxon>Pentapetalae</taxon>
        <taxon>asterids</taxon>
        <taxon>lamiids</taxon>
        <taxon>Gentianales</taxon>
        <taxon>Rubiaceae</taxon>
        <taxon>Cinchonoideae</taxon>
        <taxon>Cinchoneae</taxon>
        <taxon>Cinchona</taxon>
    </lineage>
</organism>
<dbReference type="GO" id="GO:0009567">
    <property type="term" value="P:double fertilization forming a zygote and endosperm"/>
    <property type="evidence" value="ECO:0007669"/>
    <property type="project" value="UniProtKB-ARBA"/>
</dbReference>
<proteinExistence type="inferred from homology"/>
<comment type="caution">
    <text evidence="11">The sequence shown here is derived from an EMBL/GenBank/DDBJ whole genome shotgun (WGS) entry which is preliminary data.</text>
</comment>
<comment type="function">
    <text evidence="7">Involved in the regulation of gamete interactions during the double fertilization and to prevent multiple-pollen tube attraction; mediates the redistribution of the gamete fusogen HAP2/GCS1 to the cell surface after secretion upon sperm arrival.</text>
</comment>